<keyword evidence="14" id="KW-1185">Reference proteome</keyword>
<dbReference type="NCBIfam" id="TIGR00494">
    <property type="entry name" value="crcB"/>
    <property type="match status" value="1"/>
</dbReference>
<name>A0A318V7K4_9GAMM</name>
<dbReference type="PANTHER" id="PTHR28259:SF1">
    <property type="entry name" value="FLUORIDE EXPORT PROTEIN 1-RELATED"/>
    <property type="match status" value="1"/>
</dbReference>
<comment type="similarity">
    <text evidence="10 12">Belongs to the fluoride channel Fluc/FEX (TC 1.A.43) family.</text>
</comment>
<keyword evidence="5 12" id="KW-1133">Transmembrane helix</keyword>
<evidence type="ECO:0000256" key="7">
    <source>
        <dbReference type="ARBA" id="ARBA00023065"/>
    </source>
</evidence>
<reference evidence="13 14" key="1">
    <citation type="submission" date="2018-06" db="EMBL/GenBank/DDBJ databases">
        <title>Genomic Encyclopedia of Type Strains, Phase III (KMG-III): the genomes of soil and plant-associated and newly described type strains.</title>
        <authorList>
            <person name="Whitman W."/>
        </authorList>
    </citation>
    <scope>NUCLEOTIDE SEQUENCE [LARGE SCALE GENOMIC DNA]</scope>
    <source>
        <strain evidence="13 14">CECT 7730</strain>
    </source>
</reference>
<dbReference type="GO" id="GO:0062054">
    <property type="term" value="F:fluoride channel activity"/>
    <property type="evidence" value="ECO:0007669"/>
    <property type="project" value="UniProtKB-UniRule"/>
</dbReference>
<keyword evidence="6 12" id="KW-0915">Sodium</keyword>
<keyword evidence="9 12" id="KW-0407">Ion channel</keyword>
<evidence type="ECO:0000256" key="2">
    <source>
        <dbReference type="ARBA" id="ARBA00022475"/>
    </source>
</evidence>
<keyword evidence="12" id="KW-0479">Metal-binding</keyword>
<protein>
    <recommendedName>
        <fullName evidence="12">Fluoride-specific ion channel FluC</fullName>
    </recommendedName>
</protein>
<dbReference type="Pfam" id="PF02537">
    <property type="entry name" value="CRCB"/>
    <property type="match status" value="1"/>
</dbReference>
<evidence type="ECO:0000256" key="1">
    <source>
        <dbReference type="ARBA" id="ARBA00004651"/>
    </source>
</evidence>
<dbReference type="GO" id="GO:0005886">
    <property type="term" value="C:plasma membrane"/>
    <property type="evidence" value="ECO:0007669"/>
    <property type="project" value="UniProtKB-SubCell"/>
</dbReference>
<evidence type="ECO:0000256" key="12">
    <source>
        <dbReference type="HAMAP-Rule" id="MF_00454"/>
    </source>
</evidence>
<feature type="binding site" evidence="12">
    <location>
        <position position="74"/>
    </location>
    <ligand>
        <name>Na(+)</name>
        <dbReference type="ChEBI" id="CHEBI:29101"/>
        <note>structural</note>
    </ligand>
</feature>
<feature type="transmembrane region" description="Helical" evidence="12">
    <location>
        <begin position="98"/>
        <end position="120"/>
    </location>
</feature>
<comment type="catalytic activity">
    <reaction evidence="11">
        <text>fluoride(in) = fluoride(out)</text>
        <dbReference type="Rhea" id="RHEA:76159"/>
        <dbReference type="ChEBI" id="CHEBI:17051"/>
    </reaction>
    <physiologicalReaction direction="left-to-right" evidence="11">
        <dbReference type="Rhea" id="RHEA:76160"/>
    </physiologicalReaction>
</comment>
<dbReference type="HAMAP" id="MF_00454">
    <property type="entry name" value="FluC"/>
    <property type="match status" value="1"/>
</dbReference>
<feature type="transmembrane region" description="Helical" evidence="12">
    <location>
        <begin position="67"/>
        <end position="92"/>
    </location>
</feature>
<dbReference type="Proteomes" id="UP000247551">
    <property type="component" value="Unassembled WGS sequence"/>
</dbReference>
<keyword evidence="12" id="KW-0813">Transport</keyword>
<evidence type="ECO:0000256" key="5">
    <source>
        <dbReference type="ARBA" id="ARBA00022989"/>
    </source>
</evidence>
<dbReference type="RefSeq" id="WP_110571530.1">
    <property type="nucleotide sequence ID" value="NZ_QKLW01000001.1"/>
</dbReference>
<comment type="subcellular location">
    <subcellularLocation>
        <location evidence="1 12">Cell membrane</location>
        <topology evidence="1 12">Multi-pass membrane protein</topology>
    </subcellularLocation>
</comment>
<evidence type="ECO:0000256" key="8">
    <source>
        <dbReference type="ARBA" id="ARBA00023136"/>
    </source>
</evidence>
<evidence type="ECO:0000256" key="9">
    <source>
        <dbReference type="ARBA" id="ARBA00023303"/>
    </source>
</evidence>
<dbReference type="PANTHER" id="PTHR28259">
    <property type="entry name" value="FLUORIDE EXPORT PROTEIN 1-RELATED"/>
    <property type="match status" value="1"/>
</dbReference>
<comment type="activity regulation">
    <text evidence="12">Na(+) is not transported, but it plays an essential structural role and its presence is essential for fluoride channel function.</text>
</comment>
<accession>A0A318V7K4</accession>
<dbReference type="GO" id="GO:0140114">
    <property type="term" value="P:cellular detoxification of fluoride"/>
    <property type="evidence" value="ECO:0007669"/>
    <property type="project" value="UniProtKB-UniRule"/>
</dbReference>
<dbReference type="AlphaFoldDB" id="A0A318V7K4"/>
<keyword evidence="3" id="KW-0997">Cell inner membrane</keyword>
<dbReference type="GO" id="GO:0046872">
    <property type="term" value="F:metal ion binding"/>
    <property type="evidence" value="ECO:0007669"/>
    <property type="project" value="UniProtKB-KW"/>
</dbReference>
<keyword evidence="7 12" id="KW-0406">Ion transport</keyword>
<evidence type="ECO:0000256" key="4">
    <source>
        <dbReference type="ARBA" id="ARBA00022692"/>
    </source>
</evidence>
<evidence type="ECO:0000313" key="14">
    <source>
        <dbReference type="Proteomes" id="UP000247551"/>
    </source>
</evidence>
<keyword evidence="4 12" id="KW-0812">Transmembrane</keyword>
<feature type="transmembrane region" description="Helical" evidence="12">
    <location>
        <begin position="31"/>
        <end position="55"/>
    </location>
</feature>
<proteinExistence type="inferred from homology"/>
<keyword evidence="2 12" id="KW-1003">Cell membrane</keyword>
<evidence type="ECO:0000256" key="11">
    <source>
        <dbReference type="ARBA" id="ARBA00035585"/>
    </source>
</evidence>
<dbReference type="EMBL" id="QKLW01000001">
    <property type="protein sequence ID" value="PYF84053.1"/>
    <property type="molecule type" value="Genomic_DNA"/>
</dbReference>
<dbReference type="InterPro" id="IPR003691">
    <property type="entry name" value="FluC"/>
</dbReference>
<organism evidence="13 14">
    <name type="scientific">Marinomonas alcarazii</name>
    <dbReference type="NCBI Taxonomy" id="491949"/>
    <lineage>
        <taxon>Bacteria</taxon>
        <taxon>Pseudomonadati</taxon>
        <taxon>Pseudomonadota</taxon>
        <taxon>Gammaproteobacteria</taxon>
        <taxon>Oceanospirillales</taxon>
        <taxon>Oceanospirillaceae</taxon>
        <taxon>Marinomonas</taxon>
    </lineage>
</organism>
<evidence type="ECO:0000313" key="13">
    <source>
        <dbReference type="EMBL" id="PYF84053.1"/>
    </source>
</evidence>
<evidence type="ECO:0000256" key="10">
    <source>
        <dbReference type="ARBA" id="ARBA00035120"/>
    </source>
</evidence>
<comment type="function">
    <text evidence="12">Fluoride-specific ion channel. Important for reducing fluoride concentration in the cell, thus reducing its toxicity.</text>
</comment>
<keyword evidence="8 12" id="KW-0472">Membrane</keyword>
<evidence type="ECO:0000256" key="3">
    <source>
        <dbReference type="ARBA" id="ARBA00022519"/>
    </source>
</evidence>
<feature type="binding site" evidence="12">
    <location>
        <position position="77"/>
    </location>
    <ligand>
        <name>Na(+)</name>
        <dbReference type="ChEBI" id="CHEBI:29101"/>
        <note>structural</note>
    </ligand>
</feature>
<comment type="caution">
    <text evidence="13">The sequence shown here is derived from an EMBL/GenBank/DDBJ whole genome shotgun (WGS) entry which is preliminary data.</text>
</comment>
<gene>
    <name evidence="12" type="primary">fluC</name>
    <name evidence="12" type="synonym">crcB</name>
    <name evidence="13" type="ORF">DFP75_10172</name>
</gene>
<evidence type="ECO:0000256" key="6">
    <source>
        <dbReference type="ARBA" id="ARBA00023053"/>
    </source>
</evidence>
<sequence>MMYLMIAVGGALGALSRYGMSKWVNTHWQYHFPFATMVVNVLGCVLMGVAFVLISERLPSLEPYRPLIMVGFLGAFTTFSTFSLEIVSLINMQAWLTAVSYLLLSCILGIVGLAVGMTLARLF</sequence>